<keyword evidence="11" id="KW-0472">Membrane</keyword>
<comment type="catalytic activity">
    <reaction evidence="14">
        <text>L-cysteinyl-[protein] + hexadecanoyl-CoA = S-hexadecanoyl-L-cysteinyl-[protein] + CoA</text>
        <dbReference type="Rhea" id="RHEA:36683"/>
        <dbReference type="Rhea" id="RHEA-COMP:10131"/>
        <dbReference type="Rhea" id="RHEA-COMP:11032"/>
        <dbReference type="ChEBI" id="CHEBI:29950"/>
        <dbReference type="ChEBI" id="CHEBI:57287"/>
        <dbReference type="ChEBI" id="CHEBI:57379"/>
        <dbReference type="ChEBI" id="CHEBI:74151"/>
        <dbReference type="EC" id="2.3.1.225"/>
    </reaction>
</comment>
<organism evidence="17">
    <name type="scientific">Eucalyptus grandis</name>
    <name type="common">Flooded gum</name>
    <dbReference type="NCBI Taxonomy" id="71139"/>
    <lineage>
        <taxon>Eukaryota</taxon>
        <taxon>Viridiplantae</taxon>
        <taxon>Streptophyta</taxon>
        <taxon>Embryophyta</taxon>
        <taxon>Tracheophyta</taxon>
        <taxon>Spermatophyta</taxon>
        <taxon>Magnoliopsida</taxon>
        <taxon>eudicotyledons</taxon>
        <taxon>Gunneridae</taxon>
        <taxon>Pentapetalae</taxon>
        <taxon>rosids</taxon>
        <taxon>malvids</taxon>
        <taxon>Myrtales</taxon>
        <taxon>Myrtaceae</taxon>
        <taxon>Myrtoideae</taxon>
        <taxon>Eucalypteae</taxon>
        <taxon>Eucalyptus</taxon>
    </lineage>
</organism>
<evidence type="ECO:0000256" key="8">
    <source>
        <dbReference type="ARBA" id="ARBA00022989"/>
    </source>
</evidence>
<evidence type="ECO:0000256" key="4">
    <source>
        <dbReference type="ARBA" id="ARBA00012210"/>
    </source>
</evidence>
<dbReference type="PROSITE" id="PS50297">
    <property type="entry name" value="ANK_REP_REGION"/>
    <property type="match status" value="2"/>
</dbReference>
<name>A0A059AT50_EUCGR</name>
<dbReference type="EMBL" id="KK198761">
    <property type="protein sequence ID" value="KCW56861.1"/>
    <property type="molecule type" value="Genomic_DNA"/>
</dbReference>
<dbReference type="Pfam" id="PF12796">
    <property type="entry name" value="Ank_2"/>
    <property type="match status" value="1"/>
</dbReference>
<evidence type="ECO:0000256" key="7">
    <source>
        <dbReference type="ARBA" id="ARBA00022737"/>
    </source>
</evidence>
<feature type="repeat" description="ANK" evidence="15">
    <location>
        <begin position="93"/>
        <end position="125"/>
    </location>
</feature>
<keyword evidence="5" id="KW-0808">Transferase</keyword>
<accession>A0A059AT50</accession>
<evidence type="ECO:0000256" key="10">
    <source>
        <dbReference type="ARBA" id="ARBA00023043"/>
    </source>
</evidence>
<dbReference type="OMA" id="ECEDCSV"/>
<feature type="region of interest" description="Disordered" evidence="16">
    <location>
        <begin position="1"/>
        <end position="21"/>
    </location>
</feature>
<sequence>MASSEIEVTESPGAATAQDPPGEAAAAVVDVFSASAYGDLEQLRRFVEQGGASLSTPDANGYYALQWAALNNFADVVQYIIENGGNVNATDNLKQTALHWAAVRGSVAVADVLLQNGAWVEAADINGYRVLVHSPHLSFKIIVILILFTCRC</sequence>
<dbReference type="InterPro" id="IPR002110">
    <property type="entry name" value="Ankyrin_rpt"/>
</dbReference>
<dbReference type="InterPro" id="IPR036770">
    <property type="entry name" value="Ankyrin_rpt-contain_sf"/>
</dbReference>
<keyword evidence="13" id="KW-0449">Lipoprotein</keyword>
<evidence type="ECO:0000256" key="3">
    <source>
        <dbReference type="ARBA" id="ARBA00008574"/>
    </source>
</evidence>
<dbReference type="SMART" id="SM00248">
    <property type="entry name" value="ANK"/>
    <property type="match status" value="2"/>
</dbReference>
<dbReference type="SUPFAM" id="SSF48403">
    <property type="entry name" value="Ankyrin repeat"/>
    <property type="match status" value="1"/>
</dbReference>
<dbReference type="GO" id="GO:0019706">
    <property type="term" value="F:protein-cysteine S-palmitoyltransferase activity"/>
    <property type="evidence" value="ECO:0007669"/>
    <property type="project" value="UniProtKB-EC"/>
</dbReference>
<reference evidence="17" key="1">
    <citation type="submission" date="2013-07" db="EMBL/GenBank/DDBJ databases">
        <title>The genome of Eucalyptus grandis.</title>
        <authorList>
            <person name="Schmutz J."/>
            <person name="Hayes R."/>
            <person name="Myburg A."/>
            <person name="Tuskan G."/>
            <person name="Grattapaglia D."/>
            <person name="Rokhsar D.S."/>
        </authorList>
    </citation>
    <scope>NUCLEOTIDE SEQUENCE</scope>
    <source>
        <tissue evidence="17">Leaf extractions</tissue>
    </source>
</reference>
<evidence type="ECO:0000256" key="12">
    <source>
        <dbReference type="ARBA" id="ARBA00023139"/>
    </source>
</evidence>
<dbReference type="Gene3D" id="1.25.40.20">
    <property type="entry name" value="Ankyrin repeat-containing domain"/>
    <property type="match status" value="1"/>
</dbReference>
<keyword evidence="7" id="KW-0677">Repeat</keyword>
<evidence type="ECO:0000256" key="14">
    <source>
        <dbReference type="ARBA" id="ARBA00048048"/>
    </source>
</evidence>
<protein>
    <recommendedName>
        <fullName evidence="4">protein S-acyltransferase</fullName>
        <ecNumber evidence="4">2.3.1.225</ecNumber>
    </recommendedName>
</protein>
<dbReference type="PROSITE" id="PS50088">
    <property type="entry name" value="ANK_REPEAT"/>
    <property type="match status" value="2"/>
</dbReference>
<keyword evidence="12" id="KW-0564">Palmitate</keyword>
<evidence type="ECO:0000256" key="6">
    <source>
        <dbReference type="ARBA" id="ARBA00022692"/>
    </source>
</evidence>
<dbReference type="FunFam" id="1.25.40.20:FF:000300">
    <property type="entry name" value="S-acyltransferase"/>
    <property type="match status" value="1"/>
</dbReference>
<evidence type="ECO:0000313" key="17">
    <source>
        <dbReference type="EMBL" id="KCW56861.1"/>
    </source>
</evidence>
<evidence type="ECO:0000256" key="2">
    <source>
        <dbReference type="ARBA" id="ARBA00004394"/>
    </source>
</evidence>
<evidence type="ECO:0000256" key="9">
    <source>
        <dbReference type="ARBA" id="ARBA00023034"/>
    </source>
</evidence>
<evidence type="ECO:0000256" key="11">
    <source>
        <dbReference type="ARBA" id="ARBA00023136"/>
    </source>
</evidence>
<dbReference type="InParanoid" id="A0A059AT50"/>
<keyword evidence="9" id="KW-0333">Golgi apparatus</keyword>
<comment type="similarity">
    <text evidence="3">Belongs to the DHHC palmitoyltransferase family.</text>
</comment>
<gene>
    <name evidence="17" type="ORF">EUGRSUZ_I02521</name>
</gene>
<evidence type="ECO:0000256" key="13">
    <source>
        <dbReference type="ARBA" id="ARBA00023288"/>
    </source>
</evidence>
<comment type="subcellular location">
    <subcellularLocation>
        <location evidence="1">Endomembrane system</location>
        <topology evidence="1">Multi-pass membrane protein</topology>
    </subcellularLocation>
    <subcellularLocation>
        <location evidence="2">Golgi apparatus membrane</location>
    </subcellularLocation>
</comment>
<keyword evidence="6" id="KW-0812">Transmembrane</keyword>
<dbReference type="GO" id="GO:0000139">
    <property type="term" value="C:Golgi membrane"/>
    <property type="evidence" value="ECO:0007669"/>
    <property type="project" value="UniProtKB-SubCell"/>
</dbReference>
<evidence type="ECO:0000256" key="1">
    <source>
        <dbReference type="ARBA" id="ARBA00004127"/>
    </source>
</evidence>
<feature type="repeat" description="ANK" evidence="15">
    <location>
        <begin position="60"/>
        <end position="92"/>
    </location>
</feature>
<evidence type="ECO:0000256" key="5">
    <source>
        <dbReference type="ARBA" id="ARBA00022679"/>
    </source>
</evidence>
<dbReference type="PANTHER" id="PTHR24161">
    <property type="entry name" value="ANK_REP_REGION DOMAIN-CONTAINING PROTEIN-RELATED"/>
    <property type="match status" value="1"/>
</dbReference>
<dbReference type="PANTHER" id="PTHR24161:SF101">
    <property type="entry name" value="PROTEIN S-ACYLTRANSFERASE 23-RELATED"/>
    <property type="match status" value="1"/>
</dbReference>
<dbReference type="EC" id="2.3.1.225" evidence="4"/>
<proteinExistence type="inferred from homology"/>
<evidence type="ECO:0000256" key="16">
    <source>
        <dbReference type="SAM" id="MobiDB-lite"/>
    </source>
</evidence>
<keyword evidence="10 15" id="KW-0040">ANK repeat</keyword>
<dbReference type="STRING" id="71139.A0A059AT50"/>
<keyword evidence="8" id="KW-1133">Transmembrane helix</keyword>
<evidence type="ECO:0000256" key="15">
    <source>
        <dbReference type="PROSITE-ProRule" id="PRU00023"/>
    </source>
</evidence>
<dbReference type="Gramene" id="KCW56861">
    <property type="protein sequence ID" value="KCW56861"/>
    <property type="gene ID" value="EUGRSUZ_I02521"/>
</dbReference>
<dbReference type="AlphaFoldDB" id="A0A059AT50"/>